<evidence type="ECO:0000256" key="1">
    <source>
        <dbReference type="ARBA" id="ARBA00001938"/>
    </source>
</evidence>
<organism evidence="6 7">
    <name type="scientific">Mycobacterium deserti</name>
    <dbReference type="NCBI Taxonomy" id="2978347"/>
    <lineage>
        <taxon>Bacteria</taxon>
        <taxon>Bacillati</taxon>
        <taxon>Actinomycetota</taxon>
        <taxon>Actinomycetes</taxon>
        <taxon>Mycobacteriales</taxon>
        <taxon>Mycobacteriaceae</taxon>
        <taxon>Mycobacterium</taxon>
    </lineage>
</organism>
<dbReference type="PANTHER" id="PTHR43178">
    <property type="entry name" value="DIHYDROLIPOAMIDE ACETYLTRANSFERASE COMPONENT OF PYRUVATE DEHYDROGENASE COMPLEX"/>
    <property type="match status" value="1"/>
</dbReference>
<dbReference type="InterPro" id="IPR011053">
    <property type="entry name" value="Single_hybrid_motif"/>
</dbReference>
<protein>
    <submittedName>
        <fullName evidence="6">Biotin attachment protein</fullName>
    </submittedName>
</protein>
<dbReference type="PROSITE" id="PS50968">
    <property type="entry name" value="BIOTINYL_LIPOYL"/>
    <property type="match status" value="1"/>
</dbReference>
<name>A0ABT2M6G2_9MYCO</name>
<dbReference type="Pfam" id="PF00364">
    <property type="entry name" value="Biotin_lipoyl"/>
    <property type="match status" value="1"/>
</dbReference>
<dbReference type="PANTHER" id="PTHR43178:SF5">
    <property type="entry name" value="LIPOAMIDE ACYLTRANSFERASE COMPONENT OF BRANCHED-CHAIN ALPHA-KETO ACID DEHYDROGENASE COMPLEX, MITOCHONDRIAL"/>
    <property type="match status" value="1"/>
</dbReference>
<dbReference type="InterPro" id="IPR003016">
    <property type="entry name" value="2-oxoA_DH_lipoyl-BS"/>
</dbReference>
<accession>A0ABT2M6G2</accession>
<gene>
    <name evidence="6" type="ORF">N4S67_05355</name>
</gene>
<dbReference type="CDD" id="cd06849">
    <property type="entry name" value="lipoyl_domain"/>
    <property type="match status" value="1"/>
</dbReference>
<evidence type="ECO:0000256" key="3">
    <source>
        <dbReference type="ARBA" id="ARBA00022823"/>
    </source>
</evidence>
<evidence type="ECO:0000256" key="2">
    <source>
        <dbReference type="ARBA" id="ARBA00022679"/>
    </source>
</evidence>
<keyword evidence="3" id="KW-0450">Lipoyl</keyword>
<keyword evidence="4" id="KW-0012">Acyltransferase</keyword>
<proteinExistence type="predicted"/>
<evidence type="ECO:0000313" key="7">
    <source>
        <dbReference type="Proteomes" id="UP001206639"/>
    </source>
</evidence>
<reference evidence="7" key="1">
    <citation type="submission" date="2023-07" db="EMBL/GenBank/DDBJ databases">
        <authorList>
            <person name="Deng Y."/>
            <person name="Zhang Y.-Q."/>
        </authorList>
    </citation>
    <scope>NUCLEOTIDE SEQUENCE [LARGE SCALE GENOMIC DNA]</scope>
    <source>
        <strain evidence="7">CPCC 205710</strain>
    </source>
</reference>
<sequence>MRVEVRLPQWGMGMTEGEVVLWLKEVGEPIAEGEELVEIETAKVNETLESPASGTLVEVLADVGAVVEVRGVLAVIETD</sequence>
<comment type="caution">
    <text evidence="6">The sequence shown here is derived from an EMBL/GenBank/DDBJ whole genome shotgun (WGS) entry which is preliminary data.</text>
</comment>
<dbReference type="RefSeq" id="WP_260991854.1">
    <property type="nucleotide sequence ID" value="NZ_JAODWD010000001.1"/>
</dbReference>
<keyword evidence="2" id="KW-0808">Transferase</keyword>
<feature type="domain" description="Lipoyl-binding" evidence="5">
    <location>
        <begin position="2"/>
        <end position="77"/>
    </location>
</feature>
<dbReference type="Proteomes" id="UP001206639">
    <property type="component" value="Unassembled WGS sequence"/>
</dbReference>
<evidence type="ECO:0000259" key="5">
    <source>
        <dbReference type="PROSITE" id="PS50968"/>
    </source>
</evidence>
<dbReference type="Gene3D" id="2.40.50.100">
    <property type="match status" value="1"/>
</dbReference>
<evidence type="ECO:0000256" key="4">
    <source>
        <dbReference type="ARBA" id="ARBA00023315"/>
    </source>
</evidence>
<evidence type="ECO:0000313" key="6">
    <source>
        <dbReference type="EMBL" id="MCT7657842.1"/>
    </source>
</evidence>
<dbReference type="SUPFAM" id="SSF51230">
    <property type="entry name" value="Single hybrid motif"/>
    <property type="match status" value="1"/>
</dbReference>
<comment type="cofactor">
    <cofactor evidence="1">
        <name>(R)-lipoate</name>
        <dbReference type="ChEBI" id="CHEBI:83088"/>
    </cofactor>
</comment>
<keyword evidence="7" id="KW-1185">Reference proteome</keyword>
<dbReference type="PROSITE" id="PS00189">
    <property type="entry name" value="LIPOYL"/>
    <property type="match status" value="1"/>
</dbReference>
<dbReference type="InterPro" id="IPR000089">
    <property type="entry name" value="Biotin_lipoyl"/>
</dbReference>
<dbReference type="EMBL" id="JAODWD010000001">
    <property type="protein sequence ID" value="MCT7657842.1"/>
    <property type="molecule type" value="Genomic_DNA"/>
</dbReference>
<dbReference type="InterPro" id="IPR050743">
    <property type="entry name" value="2-oxoacid_DH_E2_comp"/>
</dbReference>